<reference evidence="1 2" key="1">
    <citation type="submission" date="2019-11" db="EMBL/GenBank/DDBJ databases">
        <title>Characterisation of Fundicoccus ignavus gen. nov. sp. nov., a novel genus of the family Aerococcaceae from bulk tank milk.</title>
        <authorList>
            <person name="Siebert A."/>
            <person name="Huptas C."/>
            <person name="Wenning M."/>
            <person name="Scherer S."/>
            <person name="Doll E.V."/>
        </authorList>
    </citation>
    <scope>NUCLEOTIDE SEQUENCE [LARGE SCALE GENOMIC DNA]</scope>
    <source>
        <strain evidence="1 2">DSM 109652</strain>
    </source>
</reference>
<gene>
    <name evidence="1" type="ORF">GF867_04210</name>
</gene>
<dbReference type="AlphaFoldDB" id="A0A844BXL4"/>
<evidence type="ECO:0000313" key="1">
    <source>
        <dbReference type="EMBL" id="MRJ46774.1"/>
    </source>
</evidence>
<evidence type="ECO:0000313" key="2">
    <source>
        <dbReference type="Proteomes" id="UP000440066"/>
    </source>
</evidence>
<organism evidence="1 2">
    <name type="scientific">Fundicoccus ignavus</name>
    <dbReference type="NCBI Taxonomy" id="2664442"/>
    <lineage>
        <taxon>Bacteria</taxon>
        <taxon>Bacillati</taxon>
        <taxon>Bacillota</taxon>
        <taxon>Bacilli</taxon>
        <taxon>Lactobacillales</taxon>
        <taxon>Aerococcaceae</taxon>
        <taxon>Fundicoccus</taxon>
    </lineage>
</organism>
<dbReference type="Proteomes" id="UP000440066">
    <property type="component" value="Unassembled WGS sequence"/>
</dbReference>
<dbReference type="EMBL" id="WJQT01000004">
    <property type="protein sequence ID" value="MRJ46774.1"/>
    <property type="molecule type" value="Genomic_DNA"/>
</dbReference>
<dbReference type="RefSeq" id="WP_153831870.1">
    <property type="nucleotide sequence ID" value="NZ_WJQT01000004.1"/>
</dbReference>
<accession>A0A844BXL4</accession>
<name>A0A844BXL4_9LACT</name>
<comment type="caution">
    <text evidence="1">The sequence shown here is derived from an EMBL/GenBank/DDBJ whole genome shotgun (WGS) entry which is preliminary data.</text>
</comment>
<protein>
    <submittedName>
        <fullName evidence="1">Uncharacterized protein</fullName>
    </submittedName>
</protein>
<proteinExistence type="predicted"/>
<sequence length="204" mass="23523">MSKQPQMIVVDFEIELDKYQLTDYGISEATSIYCSLITEEKYSNYQEMDNLALLELSAKEDKALRRFVDKDLKTKILQYKKKQMRPLLMLDAIMETVKELIMNYSEKHSYLSLAEIAVTGDVTTFQNPEFENTLNSLTLEAKQALIDSLGFESDDELVDYLMNLYDDPFGLDFDAFDDEDDDADDENDDDDAGSVIFHDFGDHH</sequence>